<protein>
    <submittedName>
        <fullName evidence="3">Uncharacterized protein</fullName>
    </submittedName>
</protein>
<accession>A0A0L9UGF7</accession>
<evidence type="ECO:0000313" key="4">
    <source>
        <dbReference type="Proteomes" id="UP000053144"/>
    </source>
</evidence>
<gene>
    <name evidence="2" type="ORF">HKW66_Vig0098980</name>
    <name evidence="3" type="ORF">LR48_Vigan04g214800</name>
</gene>
<feature type="region of interest" description="Disordered" evidence="1">
    <location>
        <begin position="9"/>
        <end position="31"/>
    </location>
</feature>
<dbReference type="InterPro" id="IPR053350">
    <property type="entry name" value="CV_Inducer"/>
</dbReference>
<dbReference type="EMBL" id="JABFOF010000004">
    <property type="protein sequence ID" value="KAG2400248.1"/>
    <property type="molecule type" value="Genomic_DNA"/>
</dbReference>
<dbReference type="AlphaFoldDB" id="A0A0L9UGF7"/>
<organism evidence="3 4">
    <name type="scientific">Phaseolus angularis</name>
    <name type="common">Azuki bean</name>
    <name type="synonym">Vigna angularis</name>
    <dbReference type="NCBI Taxonomy" id="3914"/>
    <lineage>
        <taxon>Eukaryota</taxon>
        <taxon>Viridiplantae</taxon>
        <taxon>Streptophyta</taxon>
        <taxon>Embryophyta</taxon>
        <taxon>Tracheophyta</taxon>
        <taxon>Spermatophyta</taxon>
        <taxon>Magnoliopsida</taxon>
        <taxon>eudicotyledons</taxon>
        <taxon>Gunneridae</taxon>
        <taxon>Pentapetalae</taxon>
        <taxon>rosids</taxon>
        <taxon>fabids</taxon>
        <taxon>Fabales</taxon>
        <taxon>Fabaceae</taxon>
        <taxon>Papilionoideae</taxon>
        <taxon>50 kb inversion clade</taxon>
        <taxon>NPAAA clade</taxon>
        <taxon>indigoferoid/millettioid clade</taxon>
        <taxon>Phaseoleae</taxon>
        <taxon>Vigna</taxon>
    </lineage>
</organism>
<evidence type="ECO:0000313" key="3">
    <source>
        <dbReference type="EMBL" id="KOM41950.1"/>
    </source>
</evidence>
<reference evidence="3" key="2">
    <citation type="submission" date="2015-02" db="EMBL/GenBank/DDBJ databases">
        <authorList>
            <person name="Chooi Y.-H."/>
        </authorList>
    </citation>
    <scope>NUCLEOTIDE SEQUENCE</scope>
    <source>
        <tissue evidence="3">Seedling</tissue>
    </source>
</reference>
<dbReference type="KEGG" id="var:108331207"/>
<dbReference type="PANTHER" id="PTHR37210:SF2">
    <property type="entry name" value="PROTEIN CHLOROPLAST VESICULATION"/>
    <property type="match status" value="1"/>
</dbReference>
<reference evidence="4" key="1">
    <citation type="journal article" date="2015" name="Proc. Natl. Acad. Sci. U.S.A.">
        <title>Genome sequencing of adzuki bean (Vigna angularis) provides insight into high starch and low fat accumulation and domestication.</title>
        <authorList>
            <person name="Yang K."/>
            <person name="Tian Z."/>
            <person name="Chen C."/>
            <person name="Luo L."/>
            <person name="Zhao B."/>
            <person name="Wang Z."/>
            <person name="Yu L."/>
            <person name="Li Y."/>
            <person name="Sun Y."/>
            <person name="Li W."/>
            <person name="Chen Y."/>
            <person name="Li Y."/>
            <person name="Zhang Y."/>
            <person name="Ai D."/>
            <person name="Zhao J."/>
            <person name="Shang C."/>
            <person name="Ma Y."/>
            <person name="Wu B."/>
            <person name="Wang M."/>
            <person name="Gao L."/>
            <person name="Sun D."/>
            <person name="Zhang P."/>
            <person name="Guo F."/>
            <person name="Wang W."/>
            <person name="Li Y."/>
            <person name="Wang J."/>
            <person name="Varshney R.K."/>
            <person name="Wang J."/>
            <person name="Ling H.Q."/>
            <person name="Wan P."/>
        </authorList>
    </citation>
    <scope>NUCLEOTIDE SEQUENCE</scope>
    <source>
        <strain evidence="4">cv. Jingnong 6</strain>
    </source>
</reference>
<dbReference type="PANTHER" id="PTHR37210">
    <property type="entry name" value="EXPRESSED PROTEIN"/>
    <property type="match status" value="1"/>
</dbReference>
<evidence type="ECO:0000313" key="5">
    <source>
        <dbReference type="Proteomes" id="UP000743370"/>
    </source>
</evidence>
<reference evidence="2 5" key="3">
    <citation type="submission" date="2020-05" db="EMBL/GenBank/DDBJ databases">
        <title>Vigna angularis (adzuki bean) Var. LongXiaoDou No. 4 denovo assembly.</title>
        <authorList>
            <person name="Xiang H."/>
        </authorList>
    </citation>
    <scope>NUCLEOTIDE SEQUENCE [LARGE SCALE GENOMIC DNA]</scope>
    <source>
        <tissue evidence="2">Leaf</tissue>
    </source>
</reference>
<evidence type="ECO:0000256" key="1">
    <source>
        <dbReference type="SAM" id="MobiDB-lite"/>
    </source>
</evidence>
<dbReference type="Proteomes" id="UP000743370">
    <property type="component" value="Unassembled WGS sequence"/>
</dbReference>
<sequence length="151" mass="16607">MRTTCFLSLPPPTSNQPSKASPIPAKPPRLSSVENDACCWKRRCVVMGVASYVIGVEICNSFTLSHEMHQITTFPIAHQLSNVSDTAAKWSQKRTCPPWQGNSLETIVPENLPRPSARRRYEAVRSSSKTAPPLSAPTKLIPTDHGSCFSM</sequence>
<dbReference type="Gramene" id="KOM41950">
    <property type="protein sequence ID" value="KOM41950"/>
    <property type="gene ID" value="LR48_Vigan04g214800"/>
</dbReference>
<dbReference type="EMBL" id="CM003374">
    <property type="protein sequence ID" value="KOM41950.1"/>
    <property type="molecule type" value="Genomic_DNA"/>
</dbReference>
<dbReference type="OrthoDB" id="1892100at2759"/>
<dbReference type="Proteomes" id="UP000053144">
    <property type="component" value="Chromosome 4"/>
</dbReference>
<proteinExistence type="predicted"/>
<dbReference type="STRING" id="3914.A0A0L9UGF7"/>
<name>A0A0L9UGF7_PHAAN</name>
<evidence type="ECO:0000313" key="2">
    <source>
        <dbReference type="EMBL" id="KAG2400248.1"/>
    </source>
</evidence>
<dbReference type="OMA" id="KWEDIGF"/>